<evidence type="ECO:0000313" key="8">
    <source>
        <dbReference type="EMBL" id="ALU12262.1"/>
    </source>
</evidence>
<dbReference type="Gene3D" id="3.30.1960.10">
    <property type="entry name" value="tRNA wybutosine-synthesizing-like"/>
    <property type="match status" value="1"/>
</dbReference>
<comment type="similarity">
    <text evidence="1">Belongs to the TYW3 family.</text>
</comment>
<keyword evidence="4" id="KW-0949">S-adenosyl-L-methionine</keyword>
<dbReference type="Pfam" id="PF02676">
    <property type="entry name" value="TYW3"/>
    <property type="match status" value="1"/>
</dbReference>
<dbReference type="PANTHER" id="PTHR48418">
    <property type="entry name" value="TRNA WYBUTOSINE-SYNTHESIZING PROTEIN 3"/>
    <property type="match status" value="1"/>
</dbReference>
<dbReference type="RefSeq" id="WP_075049410.1">
    <property type="nucleotide sequence ID" value="NZ_CP006867.1"/>
</dbReference>
<evidence type="ECO:0000256" key="3">
    <source>
        <dbReference type="ARBA" id="ARBA00022679"/>
    </source>
</evidence>
<dbReference type="GO" id="GO:0008033">
    <property type="term" value="P:tRNA processing"/>
    <property type="evidence" value="ECO:0007669"/>
    <property type="project" value="UniProtKB-KW"/>
</dbReference>
<evidence type="ECO:0000256" key="5">
    <source>
        <dbReference type="ARBA" id="ARBA00022694"/>
    </source>
</evidence>
<evidence type="ECO:0000256" key="1">
    <source>
        <dbReference type="ARBA" id="ARBA00008569"/>
    </source>
</evidence>
<sequence>MLRLKKDIEEGLVDEELIELLKALNENEMLFTTSSCAGRITLGCSDDFLNNKVAANNVIVSHSPVSVDLVLNALKGMECKWSWLKASHPLLDIAVKDLDLALDLVGFAQRAGFKYSGIQRSRCCYRVIVRGSDNLQAPLTGNEDPKTVAKLVGTANRFLINGKLKLTKFVSILESEGVIDGLDELLLEDLFDSP</sequence>
<keyword evidence="2" id="KW-0489">Methyltransferase</keyword>
<dbReference type="AlphaFoldDB" id="A0A0U3FK51"/>
<dbReference type="SUPFAM" id="SSF111278">
    <property type="entry name" value="SSo0622-like"/>
    <property type="match status" value="1"/>
</dbReference>
<dbReference type="STRING" id="940295.EYM_01900"/>
<organism evidence="8 9">
    <name type="scientific">Ignicoccus islandicus DSM 13165</name>
    <dbReference type="NCBI Taxonomy" id="940295"/>
    <lineage>
        <taxon>Archaea</taxon>
        <taxon>Thermoproteota</taxon>
        <taxon>Thermoprotei</taxon>
        <taxon>Desulfurococcales</taxon>
        <taxon>Desulfurococcaceae</taxon>
        <taxon>Ignicoccus</taxon>
    </lineage>
</organism>
<reference evidence="8 9" key="1">
    <citation type="submission" date="2013-11" db="EMBL/GenBank/DDBJ databases">
        <title>Comparative genomics of Ignicoccus.</title>
        <authorList>
            <person name="Podar M."/>
        </authorList>
    </citation>
    <scope>NUCLEOTIDE SEQUENCE [LARGE SCALE GENOMIC DNA]</scope>
    <source>
        <strain evidence="8 9">DSM 13165</strain>
    </source>
</reference>
<dbReference type="GO" id="GO:0032259">
    <property type="term" value="P:methylation"/>
    <property type="evidence" value="ECO:0007669"/>
    <property type="project" value="UniProtKB-KW"/>
</dbReference>
<proteinExistence type="inferred from homology"/>
<feature type="domain" description="tRNA wybutosine-synthesizing protein" evidence="7">
    <location>
        <begin position="5"/>
        <end position="174"/>
    </location>
</feature>
<dbReference type="KEGG" id="iis:EYM_01900"/>
<keyword evidence="3" id="KW-0808">Transferase</keyword>
<keyword evidence="9" id="KW-1185">Reference proteome</keyword>
<name>A0A0U3FK51_9CREN</name>
<dbReference type="OrthoDB" id="19299at2157"/>
<gene>
    <name evidence="8" type="ORF">EYM_01900</name>
</gene>
<accession>A0A0U3FK51</accession>
<dbReference type="Proteomes" id="UP000060778">
    <property type="component" value="Chromosome"/>
</dbReference>
<keyword evidence="5" id="KW-0819">tRNA processing</keyword>
<evidence type="ECO:0000313" key="9">
    <source>
        <dbReference type="Proteomes" id="UP000060778"/>
    </source>
</evidence>
<evidence type="ECO:0000259" key="7">
    <source>
        <dbReference type="Pfam" id="PF02676"/>
    </source>
</evidence>
<dbReference type="PANTHER" id="PTHR48418:SF1">
    <property type="entry name" value="TRNA WYBUTOSINE-SYNTHESIZING PROTEIN 3"/>
    <property type="match status" value="1"/>
</dbReference>
<dbReference type="InterPro" id="IPR036602">
    <property type="entry name" value="tRNA_yW-synthesising-like_sf"/>
</dbReference>
<evidence type="ECO:0000256" key="4">
    <source>
        <dbReference type="ARBA" id="ARBA00022691"/>
    </source>
</evidence>
<dbReference type="GO" id="GO:0008168">
    <property type="term" value="F:methyltransferase activity"/>
    <property type="evidence" value="ECO:0007669"/>
    <property type="project" value="UniProtKB-KW"/>
</dbReference>
<protein>
    <recommendedName>
        <fullName evidence="6">tRNA(Phe) 7-((3-amino-3-carboxypropyl)-4-demethylwyosine(37)-N(4))-methyltransferase</fullName>
    </recommendedName>
</protein>
<dbReference type="InterPro" id="IPR003827">
    <property type="entry name" value="tRNA_yW-synthesising"/>
</dbReference>
<dbReference type="EMBL" id="CP006867">
    <property type="protein sequence ID" value="ALU12262.1"/>
    <property type="molecule type" value="Genomic_DNA"/>
</dbReference>
<dbReference type="GeneID" id="30679784"/>
<evidence type="ECO:0000256" key="2">
    <source>
        <dbReference type="ARBA" id="ARBA00022603"/>
    </source>
</evidence>
<evidence type="ECO:0000256" key="6">
    <source>
        <dbReference type="ARBA" id="ARBA00030554"/>
    </source>
</evidence>